<dbReference type="GO" id="GO:0004558">
    <property type="term" value="F:alpha-1,4-glucosidase activity"/>
    <property type="evidence" value="ECO:0007669"/>
    <property type="project" value="UniProtKB-EC"/>
</dbReference>
<feature type="domain" description="Glycosyl hydrolase family 13 catalytic" evidence="6">
    <location>
        <begin position="8"/>
        <end position="330"/>
    </location>
</feature>
<dbReference type="Gene3D" id="3.90.400.10">
    <property type="entry name" value="Oligo-1,6-glucosidase, Domain 2"/>
    <property type="match status" value="1"/>
</dbReference>
<comment type="similarity">
    <text evidence="2">Belongs to the glycosyl hydrolase 13 family.</text>
</comment>
<keyword evidence="8" id="KW-1185">Reference proteome</keyword>
<evidence type="ECO:0000259" key="6">
    <source>
        <dbReference type="SMART" id="SM00642"/>
    </source>
</evidence>
<evidence type="ECO:0000256" key="3">
    <source>
        <dbReference type="ARBA" id="ARBA00012741"/>
    </source>
</evidence>
<sequence>ITVLACLGIYEKLDYIQDLGVDAIWVQPFYKSPMKDNGYDVADYTGVNPLLGTLDDVKKLINATHDRGMKFLMDFVPNHSSDECEWFKLSLKRVDPFTNFYIWKDGVPINATHTTNPNNWASRFTGSAWTWREERKQYYLHQFAKNQPDLNFRDPKTRQTVEFKDKPQIHDYRTVPNEWFALDHIYTMALPESYGLVRDWGALLNEYKKRDGRTRILMTEDYDSPAVLIKYLENATSPGAQIPLYLTMTEMSSTTNASRLDWWVHSMSDVFPQGYFNWAYMTLFTDISGFTTAKKPWLPVTPSYYHINVKAQQQDPHSHLNIYKRLVKLRKTHIIQHGDFETFVHSEWVYIFTRSLDNEQIAVILNLGSESEEVCAKGSAFALPDTMFVHTSSVNSGFSFGNKVKISAEDGAPCLKLRPYAGIVLTTNHSVAVSCSLFVLFLTFCSNLLL</sequence>
<keyword evidence="5" id="KW-0378">Hydrolase</keyword>
<dbReference type="InterPro" id="IPR017853">
    <property type="entry name" value="GH"/>
</dbReference>
<evidence type="ECO:0000313" key="8">
    <source>
        <dbReference type="Proteomes" id="UP001152759"/>
    </source>
</evidence>
<dbReference type="SUPFAM" id="SSF51011">
    <property type="entry name" value="Glycosyl hydrolase domain"/>
    <property type="match status" value="1"/>
</dbReference>
<dbReference type="Proteomes" id="UP001152759">
    <property type="component" value="Chromosome 10"/>
</dbReference>
<evidence type="ECO:0000256" key="1">
    <source>
        <dbReference type="ARBA" id="ARBA00001657"/>
    </source>
</evidence>
<organism evidence="7 8">
    <name type="scientific">Bemisia tabaci</name>
    <name type="common">Sweetpotato whitefly</name>
    <name type="synonym">Aleurodes tabaci</name>
    <dbReference type="NCBI Taxonomy" id="7038"/>
    <lineage>
        <taxon>Eukaryota</taxon>
        <taxon>Metazoa</taxon>
        <taxon>Ecdysozoa</taxon>
        <taxon>Arthropoda</taxon>
        <taxon>Hexapoda</taxon>
        <taxon>Insecta</taxon>
        <taxon>Pterygota</taxon>
        <taxon>Neoptera</taxon>
        <taxon>Paraneoptera</taxon>
        <taxon>Hemiptera</taxon>
        <taxon>Sternorrhyncha</taxon>
        <taxon>Aleyrodoidea</taxon>
        <taxon>Aleyrodidae</taxon>
        <taxon>Aleyrodinae</taxon>
        <taxon>Bemisia</taxon>
    </lineage>
</organism>
<evidence type="ECO:0000256" key="5">
    <source>
        <dbReference type="ARBA" id="ARBA00023295"/>
    </source>
</evidence>
<dbReference type="Gene3D" id="3.20.20.80">
    <property type="entry name" value="Glycosidases"/>
    <property type="match status" value="2"/>
</dbReference>
<dbReference type="SMART" id="SM00642">
    <property type="entry name" value="Aamy"/>
    <property type="match status" value="1"/>
</dbReference>
<evidence type="ECO:0000313" key="7">
    <source>
        <dbReference type="EMBL" id="CAH0383535.1"/>
    </source>
</evidence>
<comment type="catalytic activity">
    <reaction evidence="1">
        <text>Hydrolysis of terminal, non-reducing (1-&gt;4)-linked alpha-D-glucose residues with release of alpha-D-glucose.</text>
        <dbReference type="EC" id="3.2.1.20"/>
    </reaction>
</comment>
<dbReference type="AlphaFoldDB" id="A0A9P0A3L5"/>
<keyword evidence="4" id="KW-0325">Glycoprotein</keyword>
<feature type="non-terminal residue" evidence="7">
    <location>
        <position position="1"/>
    </location>
</feature>
<accession>A0A9P0A3L5</accession>
<evidence type="ECO:0000256" key="4">
    <source>
        <dbReference type="ARBA" id="ARBA00023180"/>
    </source>
</evidence>
<dbReference type="InterPro" id="IPR013780">
    <property type="entry name" value="Glyco_hydro_b"/>
</dbReference>
<protein>
    <recommendedName>
        <fullName evidence="3">alpha-glucosidase</fullName>
        <ecNumber evidence="3">3.2.1.20</ecNumber>
    </recommendedName>
</protein>
<dbReference type="PANTHER" id="PTHR10357">
    <property type="entry name" value="ALPHA-AMYLASE FAMILY MEMBER"/>
    <property type="match status" value="1"/>
</dbReference>
<dbReference type="InterPro" id="IPR045857">
    <property type="entry name" value="O16G_dom_2"/>
</dbReference>
<dbReference type="GO" id="GO:0009313">
    <property type="term" value="P:oligosaccharide catabolic process"/>
    <property type="evidence" value="ECO:0007669"/>
    <property type="project" value="TreeGrafter"/>
</dbReference>
<dbReference type="SUPFAM" id="SSF51445">
    <property type="entry name" value="(Trans)glycosidases"/>
    <property type="match status" value="1"/>
</dbReference>
<dbReference type="PANTHER" id="PTHR10357:SF179">
    <property type="entry name" value="NEUTRAL AND BASIC AMINO ACID TRANSPORT PROTEIN RBAT"/>
    <property type="match status" value="1"/>
</dbReference>
<proteinExistence type="inferred from homology"/>
<dbReference type="GO" id="GO:0004556">
    <property type="term" value="F:alpha-amylase activity"/>
    <property type="evidence" value="ECO:0007669"/>
    <property type="project" value="TreeGrafter"/>
</dbReference>
<name>A0A9P0A3L5_BEMTA</name>
<dbReference type="Gene3D" id="2.60.40.1180">
    <property type="entry name" value="Golgi alpha-mannosidase II"/>
    <property type="match status" value="1"/>
</dbReference>
<dbReference type="EMBL" id="OU963871">
    <property type="protein sequence ID" value="CAH0383535.1"/>
    <property type="molecule type" value="Genomic_DNA"/>
</dbReference>
<gene>
    <name evidence="7" type="ORF">BEMITA_LOCUS2975</name>
</gene>
<keyword evidence="5" id="KW-0326">Glycosidase</keyword>
<dbReference type="Pfam" id="PF00128">
    <property type="entry name" value="Alpha-amylase"/>
    <property type="match status" value="2"/>
</dbReference>
<dbReference type="FunFam" id="3.90.400.10:FF:000001">
    <property type="entry name" value="Maltase A3, isoform A"/>
    <property type="match status" value="1"/>
</dbReference>
<reference evidence="7" key="1">
    <citation type="submission" date="2021-12" db="EMBL/GenBank/DDBJ databases">
        <authorList>
            <person name="King R."/>
        </authorList>
    </citation>
    <scope>NUCLEOTIDE SEQUENCE</scope>
</reference>
<dbReference type="EC" id="3.2.1.20" evidence="3"/>
<dbReference type="InterPro" id="IPR006047">
    <property type="entry name" value="GH13_cat_dom"/>
</dbReference>
<evidence type="ECO:0000256" key="2">
    <source>
        <dbReference type="ARBA" id="ARBA00008061"/>
    </source>
</evidence>